<protein>
    <submittedName>
        <fullName evidence="5">DNA repair XRCC3-like protein</fullName>
    </submittedName>
</protein>
<dbReference type="PROSITE" id="PS51371">
    <property type="entry name" value="CBS"/>
    <property type="match status" value="3"/>
</dbReference>
<evidence type="ECO:0000313" key="6">
    <source>
        <dbReference type="Proteomes" id="UP000239649"/>
    </source>
</evidence>
<dbReference type="InterPro" id="IPR046342">
    <property type="entry name" value="CBS_dom_sf"/>
</dbReference>
<feature type="region of interest" description="Disordered" evidence="2">
    <location>
        <begin position="371"/>
        <end position="431"/>
    </location>
</feature>
<dbReference type="OrthoDB" id="511825at2759"/>
<feature type="domain" description="CBS" evidence="4">
    <location>
        <begin position="721"/>
        <end position="774"/>
    </location>
</feature>
<dbReference type="InterPro" id="IPR000644">
    <property type="entry name" value="CBS_dom"/>
</dbReference>
<feature type="domain" description="CBS" evidence="4">
    <location>
        <begin position="452"/>
        <end position="517"/>
    </location>
</feature>
<proteinExistence type="predicted"/>
<dbReference type="CDD" id="cd02205">
    <property type="entry name" value="CBS_pair_SF"/>
    <property type="match status" value="1"/>
</dbReference>
<dbReference type="InterPro" id="IPR013632">
    <property type="entry name" value="Rad51_C"/>
</dbReference>
<keyword evidence="6" id="KW-1185">Reference proteome</keyword>
<evidence type="ECO:0000259" key="4">
    <source>
        <dbReference type="PROSITE" id="PS51371"/>
    </source>
</evidence>
<evidence type="ECO:0000256" key="1">
    <source>
        <dbReference type="PROSITE-ProRule" id="PRU00703"/>
    </source>
</evidence>
<dbReference type="Gene3D" id="3.40.50.300">
    <property type="entry name" value="P-loop containing nucleotide triphosphate hydrolases"/>
    <property type="match status" value="1"/>
</dbReference>
<dbReference type="GO" id="GO:0000722">
    <property type="term" value="P:telomere maintenance via recombination"/>
    <property type="evidence" value="ECO:0007669"/>
    <property type="project" value="TreeGrafter"/>
</dbReference>
<sequence length="774" mass="80419">MPVSLRPRPLASLPTERLSTGCPHLDAALSGGLPVGSLTEVAGEAAASKTQLSLQLLLTAQLPHEAGGLGGSAVYIYTEGEPPLRRLHQLAQALPLRYAPKVLAGLPYPASNVFVEKSVANGADLLARVQRLRPLLERQRRAAAAAGGGATLGGAAAGSSNSGSGIAARPVRLLVIDSVAHVFRDLGETGGGVGELAGRTELLFRMSTLLRRLADEFSLAVLLVNQVVDAVTDEAAPTSSGMQLSSSSAARHAALTGGLRLVSLGREVVPALGLAWANCVNTRLFLARCGAAGLQAVFHGAPSAAAAAAAAAAAGGSGGASAPALRKLQVLFSPHLPQTECHYVVEATGVRGLHPAEVDQHDAAAAAAAWEAAQQEAQERRAWQATQQQQHWQEQQQEQCQPPPQQHQQGQWQQQQGQQQPPPPIPPTRRTSFRQPVKMAKRLLASTFLASVLPQNSLVSVTTGCRLESAVQVMNAVKILSVPVLQRGEYHGCISVNDLLKNLALALNAKKPHWLESGAAAFTADELVAVGKELAGKSVGELDHSGSLFLLNAQTTTSMLDFVQNSFDIKDSTHHVHHRVYVCLAPGTDHTTQAGATTVVNATHAASSSGKLAVTHVVSHLDVVRLLAANKAALGGAAEQSVEALGLTAGAVFCVPASTPAVEAFGRMAVDHKSCLGLVDAAGKLVGNLSASDLRGLVSAEAFATLLSSAVDYDAAQRGGQNPALGTVTADTTLGELLDMLVAGKMHRVYVVDSEGKPISIITLTDVLRWAASA</sequence>
<name>A0A2P6VFQ5_9CHLO</name>
<evidence type="ECO:0000256" key="2">
    <source>
        <dbReference type="SAM" id="MobiDB-lite"/>
    </source>
</evidence>
<dbReference type="GO" id="GO:0005524">
    <property type="term" value="F:ATP binding"/>
    <property type="evidence" value="ECO:0007669"/>
    <property type="project" value="InterPro"/>
</dbReference>
<dbReference type="GO" id="GO:0033065">
    <property type="term" value="C:Rad51C-XRCC3 complex"/>
    <property type="evidence" value="ECO:0007669"/>
    <property type="project" value="TreeGrafter"/>
</dbReference>
<feature type="domain" description="RecA family profile 1" evidence="3">
    <location>
        <begin position="14"/>
        <end position="227"/>
    </location>
</feature>
<dbReference type="EMBL" id="LHPF02000009">
    <property type="protein sequence ID" value="PSC72908.1"/>
    <property type="molecule type" value="Genomic_DNA"/>
</dbReference>
<organism evidence="5 6">
    <name type="scientific">Micractinium conductrix</name>
    <dbReference type="NCBI Taxonomy" id="554055"/>
    <lineage>
        <taxon>Eukaryota</taxon>
        <taxon>Viridiplantae</taxon>
        <taxon>Chlorophyta</taxon>
        <taxon>core chlorophytes</taxon>
        <taxon>Trebouxiophyceae</taxon>
        <taxon>Chlorellales</taxon>
        <taxon>Chlorellaceae</taxon>
        <taxon>Chlorella clade</taxon>
        <taxon>Micractinium</taxon>
    </lineage>
</organism>
<dbReference type="PROSITE" id="PS50162">
    <property type="entry name" value="RECA_2"/>
    <property type="match status" value="1"/>
</dbReference>
<dbReference type="SUPFAM" id="SSF81995">
    <property type="entry name" value="beta-sandwich domain of Sec23/24"/>
    <property type="match status" value="1"/>
</dbReference>
<dbReference type="GO" id="GO:0090656">
    <property type="term" value="P:t-circle formation"/>
    <property type="evidence" value="ECO:0007669"/>
    <property type="project" value="TreeGrafter"/>
</dbReference>
<dbReference type="Pfam" id="PF08423">
    <property type="entry name" value="Rad51"/>
    <property type="match status" value="2"/>
</dbReference>
<accession>A0A2P6VFQ5</accession>
<dbReference type="GO" id="GO:0045003">
    <property type="term" value="P:double-strand break repair via synthesis-dependent strand annealing"/>
    <property type="evidence" value="ECO:0007669"/>
    <property type="project" value="TreeGrafter"/>
</dbReference>
<dbReference type="STRING" id="554055.A0A2P6VFQ5"/>
<dbReference type="Proteomes" id="UP000239649">
    <property type="component" value="Unassembled WGS sequence"/>
</dbReference>
<dbReference type="InterPro" id="IPR027417">
    <property type="entry name" value="P-loop_NTPase"/>
</dbReference>
<dbReference type="PANTHER" id="PTHR46487">
    <property type="entry name" value="DNA REPAIR PROTEIN XRCC3"/>
    <property type="match status" value="1"/>
</dbReference>
<dbReference type="InterPro" id="IPR020588">
    <property type="entry name" value="RecA_ATP-bd"/>
</dbReference>
<dbReference type="GO" id="GO:0000400">
    <property type="term" value="F:four-way junction DNA binding"/>
    <property type="evidence" value="ECO:0007669"/>
    <property type="project" value="TreeGrafter"/>
</dbReference>
<feature type="domain" description="CBS" evidence="4">
    <location>
        <begin position="647"/>
        <end position="705"/>
    </location>
</feature>
<keyword evidence="1" id="KW-0129">CBS domain</keyword>
<dbReference type="PANTHER" id="PTHR46487:SF1">
    <property type="entry name" value="DNA REPAIR PROTEIN XRCC3"/>
    <property type="match status" value="1"/>
</dbReference>
<dbReference type="Pfam" id="PF00571">
    <property type="entry name" value="CBS"/>
    <property type="match status" value="2"/>
</dbReference>
<dbReference type="SUPFAM" id="SSF54631">
    <property type="entry name" value="CBS-domain pair"/>
    <property type="match status" value="2"/>
</dbReference>
<gene>
    <name evidence="5" type="ORF">C2E20_4091</name>
</gene>
<dbReference type="SUPFAM" id="SSF52540">
    <property type="entry name" value="P-loop containing nucleoside triphosphate hydrolases"/>
    <property type="match status" value="1"/>
</dbReference>
<dbReference type="GO" id="GO:0071140">
    <property type="term" value="P:resolution of mitotic recombination intermediates"/>
    <property type="evidence" value="ECO:0007669"/>
    <property type="project" value="TreeGrafter"/>
</dbReference>
<feature type="compositionally biased region" description="Low complexity" evidence="2">
    <location>
        <begin position="383"/>
        <end position="419"/>
    </location>
</feature>
<dbReference type="Gene3D" id="3.10.580.10">
    <property type="entry name" value="CBS-domain"/>
    <property type="match status" value="2"/>
</dbReference>
<evidence type="ECO:0000313" key="5">
    <source>
        <dbReference type="EMBL" id="PSC72908.1"/>
    </source>
</evidence>
<comment type="caution">
    <text evidence="5">The sequence shown here is derived from an EMBL/GenBank/DDBJ whole genome shotgun (WGS) entry which is preliminary data.</text>
</comment>
<dbReference type="AlphaFoldDB" id="A0A2P6VFQ5"/>
<reference evidence="5 6" key="1">
    <citation type="journal article" date="2018" name="Plant J.">
        <title>Genome sequences of Chlorella sorokiniana UTEX 1602 and Micractinium conductrix SAG 241.80: implications to maltose excretion by a green alga.</title>
        <authorList>
            <person name="Arriola M.B."/>
            <person name="Velmurugan N."/>
            <person name="Zhang Y."/>
            <person name="Plunkett M.H."/>
            <person name="Hondzo H."/>
            <person name="Barney B.M."/>
        </authorList>
    </citation>
    <scope>NUCLEOTIDE SEQUENCE [LARGE SCALE GENOMIC DNA]</scope>
    <source>
        <strain evidence="5 6">SAG 241.80</strain>
    </source>
</reference>
<dbReference type="GO" id="GO:0005657">
    <property type="term" value="C:replication fork"/>
    <property type="evidence" value="ECO:0007669"/>
    <property type="project" value="TreeGrafter"/>
</dbReference>
<evidence type="ECO:0000259" key="3">
    <source>
        <dbReference type="PROSITE" id="PS50162"/>
    </source>
</evidence>
<dbReference type="SMART" id="SM00116">
    <property type="entry name" value="CBS"/>
    <property type="match status" value="3"/>
</dbReference>
<dbReference type="GO" id="GO:0140664">
    <property type="term" value="F:ATP-dependent DNA damage sensor activity"/>
    <property type="evidence" value="ECO:0007669"/>
    <property type="project" value="InterPro"/>
</dbReference>